<dbReference type="RefSeq" id="WP_263158067.1">
    <property type="nucleotide sequence ID" value="NZ_CP083803.1"/>
</dbReference>
<proteinExistence type="predicted"/>
<dbReference type="Proteomes" id="UP001209279">
    <property type="component" value="Chromosome"/>
</dbReference>
<evidence type="ECO:0000313" key="2">
    <source>
        <dbReference type="Proteomes" id="UP001209279"/>
    </source>
</evidence>
<dbReference type="EMBL" id="CP083803">
    <property type="protein sequence ID" value="UXZ43576.1"/>
    <property type="molecule type" value="Genomic_DNA"/>
</dbReference>
<evidence type="ECO:0000313" key="1">
    <source>
        <dbReference type="EMBL" id="UXZ43576.1"/>
    </source>
</evidence>
<dbReference type="InterPro" id="IPR046618">
    <property type="entry name" value="DUF6731"/>
</dbReference>
<accession>A0AAJ5MHT9</accession>
<name>A0AAJ5MHT9_9PSED</name>
<dbReference type="Pfam" id="PF20505">
    <property type="entry name" value="DUF6731"/>
    <property type="match status" value="1"/>
</dbReference>
<sequence length="297" mass="33109">MIKEKNRSYTFDFFSLQSDQEDLFTMTAAAALERIETGDSASGHTYYGCTREIFNLKHRPDSRSYVGQIRKIRKADLPEVGSPGQEGKQFELDPDEGVIEKNFFVLHEENSLLVIHRNDNGNSAEHLAQILSSSAGVYFSAAPIIRPDQAEKLLNNKLTITKFSVKISKPTNADLYPKDSISARTIELLNHAGADSLDLTFTVDQKIETSAGRLSSALQSSIGPFLSMGASKAKIETDENGKILPIDLIANRIYSNQRIKSSSYFPPAESMYALADKAKDEQKELLDEYFGKTNRIR</sequence>
<organism evidence="1 2">
    <name type="scientific">Pseudomonas soli</name>
    <dbReference type="NCBI Taxonomy" id="1306993"/>
    <lineage>
        <taxon>Bacteria</taxon>
        <taxon>Pseudomonadati</taxon>
        <taxon>Pseudomonadota</taxon>
        <taxon>Gammaproteobacteria</taxon>
        <taxon>Pseudomonadales</taxon>
        <taxon>Pseudomonadaceae</taxon>
        <taxon>Pseudomonas</taxon>
    </lineage>
</organism>
<dbReference type="AlphaFoldDB" id="A0AAJ5MHT9"/>
<protein>
    <submittedName>
        <fullName evidence="1">Uncharacterized protein</fullName>
    </submittedName>
</protein>
<gene>
    <name evidence="1" type="ORF">K7K07_15985</name>
</gene>
<reference evidence="1" key="1">
    <citation type="submission" date="2021-08" db="EMBL/GenBank/DDBJ databases">
        <authorList>
            <person name="Yaryura P.M."/>
            <person name="Bianco M.I."/>
            <person name="Morais C."/>
            <person name="Setubal J.C."/>
        </authorList>
    </citation>
    <scope>NUCLEOTIDE SEQUENCE</scope>
    <source>
        <strain evidence="1">AP1</strain>
    </source>
</reference>